<dbReference type="GeneID" id="42304307"/>
<keyword evidence="6 11" id="KW-0067">ATP-binding</keyword>
<dbReference type="NCBIfam" id="TIGR00681">
    <property type="entry name" value="kdpC"/>
    <property type="match status" value="1"/>
</dbReference>
<comment type="subcellular location">
    <subcellularLocation>
        <location evidence="11">Cell membrane</location>
        <topology evidence="11">Single-pass membrane protein</topology>
    </subcellularLocation>
</comment>
<dbReference type="GO" id="GO:0016787">
    <property type="term" value="F:hydrolase activity"/>
    <property type="evidence" value="ECO:0007669"/>
    <property type="project" value="UniProtKB-KW"/>
</dbReference>
<keyword evidence="9 11" id="KW-0406">Ion transport</keyword>
<evidence type="ECO:0000313" key="13">
    <source>
        <dbReference type="EMBL" id="SDJ13203.1"/>
    </source>
</evidence>
<dbReference type="GO" id="GO:0005886">
    <property type="term" value="C:plasma membrane"/>
    <property type="evidence" value="ECO:0007669"/>
    <property type="project" value="UniProtKB-SubCell"/>
</dbReference>
<evidence type="ECO:0000256" key="7">
    <source>
        <dbReference type="ARBA" id="ARBA00022958"/>
    </source>
</evidence>
<dbReference type="EMBL" id="FNED01000012">
    <property type="protein sequence ID" value="SDJ13203.1"/>
    <property type="molecule type" value="Genomic_DNA"/>
</dbReference>
<organism evidence="12 14">
    <name type="scientific">Aneurinibacillus migulanus</name>
    <name type="common">Bacillus migulanus</name>
    <dbReference type="NCBI Taxonomy" id="47500"/>
    <lineage>
        <taxon>Bacteria</taxon>
        <taxon>Bacillati</taxon>
        <taxon>Bacillota</taxon>
        <taxon>Bacilli</taxon>
        <taxon>Bacillales</taxon>
        <taxon>Paenibacillaceae</taxon>
        <taxon>Aneurinibacillus group</taxon>
        <taxon>Aneurinibacillus</taxon>
    </lineage>
</organism>
<accession>A0A0D1XB76</accession>
<evidence type="ECO:0000313" key="12">
    <source>
        <dbReference type="EMBL" id="KON94717.1"/>
    </source>
</evidence>
<dbReference type="PATRIC" id="fig|47500.12.peg.2574"/>
<dbReference type="PIRSF" id="PIRSF001296">
    <property type="entry name" value="K_ATPase_KdpC"/>
    <property type="match status" value="1"/>
</dbReference>
<dbReference type="AlphaFoldDB" id="A0A0D1XB76"/>
<evidence type="ECO:0000256" key="2">
    <source>
        <dbReference type="ARBA" id="ARBA00022475"/>
    </source>
</evidence>
<dbReference type="OrthoDB" id="9809491at2"/>
<dbReference type="PANTHER" id="PTHR30042">
    <property type="entry name" value="POTASSIUM-TRANSPORTING ATPASE C CHAIN"/>
    <property type="match status" value="1"/>
</dbReference>
<dbReference type="STRING" id="47500.AF333_03680"/>
<proteinExistence type="inferred from homology"/>
<keyword evidence="12" id="KW-0378">Hydrolase</keyword>
<dbReference type="Proteomes" id="UP000182836">
    <property type="component" value="Unassembled WGS sequence"/>
</dbReference>
<keyword evidence="2 11" id="KW-1003">Cell membrane</keyword>
<evidence type="ECO:0000256" key="5">
    <source>
        <dbReference type="ARBA" id="ARBA00022741"/>
    </source>
</evidence>
<keyword evidence="3 11" id="KW-0633">Potassium transport</keyword>
<name>A0A0D1XB76_ANEMI</name>
<keyword evidence="1 11" id="KW-0813">Transport</keyword>
<evidence type="ECO:0000256" key="8">
    <source>
        <dbReference type="ARBA" id="ARBA00022989"/>
    </source>
</evidence>
<keyword evidence="8 11" id="KW-1133">Transmembrane helix</keyword>
<evidence type="ECO:0000256" key="10">
    <source>
        <dbReference type="ARBA" id="ARBA00023136"/>
    </source>
</evidence>
<reference evidence="13 15" key="2">
    <citation type="submission" date="2016-10" db="EMBL/GenBank/DDBJ databases">
        <authorList>
            <person name="de Groot N.N."/>
        </authorList>
    </citation>
    <scope>NUCLEOTIDE SEQUENCE [LARGE SCALE GENOMIC DNA]</scope>
    <source>
        <strain evidence="13 15">DSM 2895</strain>
    </source>
</reference>
<evidence type="ECO:0000256" key="6">
    <source>
        <dbReference type="ARBA" id="ARBA00022840"/>
    </source>
</evidence>
<protein>
    <recommendedName>
        <fullName evidence="11">Potassium-transporting ATPase KdpC subunit</fullName>
    </recommendedName>
    <alternativeName>
        <fullName evidence="11">ATP phosphohydrolase [potassium-transporting] C chain</fullName>
    </alternativeName>
    <alternativeName>
        <fullName evidence="11">Potassium-binding and translocating subunit C</fullName>
    </alternativeName>
    <alternativeName>
        <fullName evidence="11">Potassium-translocating ATPase C chain</fullName>
    </alternativeName>
</protein>
<evidence type="ECO:0000256" key="9">
    <source>
        <dbReference type="ARBA" id="ARBA00023065"/>
    </source>
</evidence>
<dbReference type="Pfam" id="PF02669">
    <property type="entry name" value="KdpC"/>
    <property type="match status" value="1"/>
</dbReference>
<evidence type="ECO:0000256" key="3">
    <source>
        <dbReference type="ARBA" id="ARBA00022538"/>
    </source>
</evidence>
<keyword evidence="7 11" id="KW-0630">Potassium</keyword>
<sequence>MKSVLIAIRSSMLLMLICGLLYPLLTTGIAQVLFPHQAQGSLIEENGKVIGSELLAQAFTSPQYFHPRASAADYNPTASAATNAAVSSKEYVKSIEEAVNAARNDNPALSKQVPADLVTASASGFDPHLSPEAAKAQIPRIAKATGLSEQTLLALVDQHTERRQLGIFGEPRVNILAINRALQKQIK</sequence>
<dbReference type="RefSeq" id="WP_043068477.1">
    <property type="nucleotide sequence ID" value="NZ_BJOA01000173.1"/>
</dbReference>
<evidence type="ECO:0000313" key="15">
    <source>
        <dbReference type="Proteomes" id="UP000182836"/>
    </source>
</evidence>
<comment type="function">
    <text evidence="11">Part of the high-affinity ATP-driven potassium transport (or Kdp) system, which catalyzes the hydrolysis of ATP coupled with the electrogenic transport of potassium into the cytoplasm. This subunit acts as a catalytic chaperone that increases the ATP-binding affinity of the ATP-hydrolyzing subunit KdpB by the formation of a transient KdpB/KdpC/ATP ternary complex.</text>
</comment>
<dbReference type="GO" id="GO:0005524">
    <property type="term" value="F:ATP binding"/>
    <property type="evidence" value="ECO:0007669"/>
    <property type="project" value="UniProtKB-UniRule"/>
</dbReference>
<dbReference type="NCBIfam" id="NF001454">
    <property type="entry name" value="PRK00315.1"/>
    <property type="match status" value="1"/>
</dbReference>
<dbReference type="HAMAP" id="MF_00276">
    <property type="entry name" value="KdpC"/>
    <property type="match status" value="1"/>
</dbReference>
<keyword evidence="14" id="KW-1185">Reference proteome</keyword>
<evidence type="ECO:0000313" key="14">
    <source>
        <dbReference type="Proteomes" id="UP000037269"/>
    </source>
</evidence>
<reference evidence="12 14" key="1">
    <citation type="submission" date="2015-07" db="EMBL/GenBank/DDBJ databases">
        <title>Fjat-14205 dsm 2895.</title>
        <authorList>
            <person name="Liu B."/>
            <person name="Wang J."/>
            <person name="Zhu Y."/>
            <person name="Liu G."/>
            <person name="Chen Q."/>
            <person name="Chen Z."/>
            <person name="Lan J."/>
            <person name="Che J."/>
            <person name="Ge C."/>
            <person name="Shi H."/>
            <person name="Pan Z."/>
            <person name="Liu X."/>
        </authorList>
    </citation>
    <scope>NUCLEOTIDE SEQUENCE [LARGE SCALE GENOMIC DNA]</scope>
    <source>
        <strain evidence="12 14">DSM 2895</strain>
    </source>
</reference>
<keyword evidence="10 11" id="KW-0472">Membrane</keyword>
<keyword evidence="4 11" id="KW-0812">Transmembrane</keyword>
<comment type="subunit">
    <text evidence="11">The system is composed of three essential subunits: KdpA, KdpB and KdpC.</text>
</comment>
<comment type="similarity">
    <text evidence="11">Belongs to the KdpC family.</text>
</comment>
<dbReference type="Proteomes" id="UP000037269">
    <property type="component" value="Unassembled WGS sequence"/>
</dbReference>
<dbReference type="GO" id="GO:0008556">
    <property type="term" value="F:P-type potassium transmembrane transporter activity"/>
    <property type="evidence" value="ECO:0007669"/>
    <property type="project" value="InterPro"/>
</dbReference>
<keyword evidence="5 11" id="KW-0547">Nucleotide-binding</keyword>
<dbReference type="InterPro" id="IPR003820">
    <property type="entry name" value="KdpC"/>
</dbReference>
<evidence type="ECO:0000256" key="4">
    <source>
        <dbReference type="ARBA" id="ARBA00022692"/>
    </source>
</evidence>
<gene>
    <name evidence="11" type="primary">kdpC</name>
    <name evidence="12" type="ORF">AF333_03680</name>
    <name evidence="13" type="ORF">SAMN04487909_11296</name>
</gene>
<dbReference type="EMBL" id="LGUG01000004">
    <property type="protein sequence ID" value="KON94717.1"/>
    <property type="molecule type" value="Genomic_DNA"/>
</dbReference>
<dbReference type="PANTHER" id="PTHR30042:SF2">
    <property type="entry name" value="POTASSIUM-TRANSPORTING ATPASE KDPC SUBUNIT"/>
    <property type="match status" value="1"/>
</dbReference>
<evidence type="ECO:0000256" key="11">
    <source>
        <dbReference type="HAMAP-Rule" id="MF_00276"/>
    </source>
</evidence>
<evidence type="ECO:0000256" key="1">
    <source>
        <dbReference type="ARBA" id="ARBA00022448"/>
    </source>
</evidence>